<dbReference type="PANTHER" id="PTHR37474">
    <property type="entry name" value="RNA LIGASE/CYCLIC NUCLEOTIDE PHOSPHODIESTERASE"/>
    <property type="match status" value="1"/>
</dbReference>
<feature type="region of interest" description="Disordered" evidence="1">
    <location>
        <begin position="1"/>
        <end position="33"/>
    </location>
</feature>
<dbReference type="PANTHER" id="PTHR37474:SF1">
    <property type="entry name" value="2'-5' RNA LIGASE FAMILY PROTEIN"/>
    <property type="match status" value="1"/>
</dbReference>
<evidence type="ECO:0000313" key="2">
    <source>
        <dbReference type="EMBL" id="EFC45150.1"/>
    </source>
</evidence>
<dbReference type="Gene3D" id="3.90.1140.10">
    <property type="entry name" value="Cyclic phosphodiesterase"/>
    <property type="match status" value="1"/>
</dbReference>
<dbReference type="RefSeq" id="XP_002677894.1">
    <property type="nucleotide sequence ID" value="XM_002677848.1"/>
</dbReference>
<dbReference type="OrthoDB" id="10263155at2759"/>
<protein>
    <submittedName>
        <fullName evidence="2">Predicted protein</fullName>
    </submittedName>
</protein>
<dbReference type="Pfam" id="PF13563">
    <property type="entry name" value="2_5_RNA_ligase2"/>
    <property type="match status" value="1"/>
</dbReference>
<dbReference type="Proteomes" id="UP000006671">
    <property type="component" value="Unassembled WGS sequence"/>
</dbReference>
<accession>D2VDI9</accession>
<evidence type="ECO:0000313" key="3">
    <source>
        <dbReference type="Proteomes" id="UP000006671"/>
    </source>
</evidence>
<dbReference type="KEGG" id="ngr:NAEGRDRAFT_66859"/>
<gene>
    <name evidence="2" type="ORF">NAEGRDRAFT_66859</name>
</gene>
<dbReference type="SUPFAM" id="SSF55144">
    <property type="entry name" value="LigT-like"/>
    <property type="match status" value="1"/>
</dbReference>
<dbReference type="VEuPathDB" id="AmoebaDB:NAEGRDRAFT_66859"/>
<dbReference type="InParanoid" id="D2VDI9"/>
<keyword evidence="3" id="KW-1185">Reference proteome</keyword>
<reference evidence="2 3" key="1">
    <citation type="journal article" date="2010" name="Cell">
        <title>The genome of Naegleria gruberi illuminates early eukaryotic versatility.</title>
        <authorList>
            <person name="Fritz-Laylin L.K."/>
            <person name="Prochnik S.E."/>
            <person name="Ginger M.L."/>
            <person name="Dacks J.B."/>
            <person name="Carpenter M.L."/>
            <person name="Field M.C."/>
            <person name="Kuo A."/>
            <person name="Paredez A."/>
            <person name="Chapman J."/>
            <person name="Pham J."/>
            <person name="Shu S."/>
            <person name="Neupane R."/>
            <person name="Cipriano M."/>
            <person name="Mancuso J."/>
            <person name="Tu H."/>
            <person name="Salamov A."/>
            <person name="Lindquist E."/>
            <person name="Shapiro H."/>
            <person name="Lucas S."/>
            <person name="Grigoriev I.V."/>
            <person name="Cande W.Z."/>
            <person name="Fulton C."/>
            <person name="Rokhsar D.S."/>
            <person name="Dawson S.C."/>
        </authorList>
    </citation>
    <scope>NUCLEOTIDE SEQUENCE [LARGE SCALE GENOMIC DNA]</scope>
    <source>
        <strain evidence="2 3">NEG-M</strain>
    </source>
</reference>
<dbReference type="GeneID" id="8850373"/>
<dbReference type="InterPro" id="IPR009097">
    <property type="entry name" value="Cyclic_Pdiesterase"/>
</dbReference>
<sequence length="255" mass="29369">MKTNQKKNLSSKSNNNNNSRNPSSSTSETSSSDNFIVTKQSSLCILIPNNHDDDNYDESSSGSNSSLFDHVQHIRQENDKSFNRWAPHLNLMYPFVHKKSFFKAKQLIEQVIIEKEQVKSFEIDFPPHHVYCRQFSKFVLASPTDEKQLEILQKIYAMLKEIFPQCAATGALEEGEGKNGNVEEKFHPHLTLGQLSNSNLANVKKTRNNNSTTNEFEKIKNEWQGGKFKVCELVFMWRESLEEPFHVTERIPLTI</sequence>
<evidence type="ECO:0000256" key="1">
    <source>
        <dbReference type="SAM" id="MobiDB-lite"/>
    </source>
</evidence>
<dbReference type="AlphaFoldDB" id="D2VDI9"/>
<dbReference type="EMBL" id="GG738864">
    <property type="protein sequence ID" value="EFC45150.1"/>
    <property type="molecule type" value="Genomic_DNA"/>
</dbReference>
<organism evidence="3">
    <name type="scientific">Naegleria gruberi</name>
    <name type="common">Amoeba</name>
    <dbReference type="NCBI Taxonomy" id="5762"/>
    <lineage>
        <taxon>Eukaryota</taxon>
        <taxon>Discoba</taxon>
        <taxon>Heterolobosea</taxon>
        <taxon>Tetramitia</taxon>
        <taxon>Eutetramitia</taxon>
        <taxon>Vahlkampfiidae</taxon>
        <taxon>Naegleria</taxon>
    </lineage>
</organism>
<dbReference type="OMA" id="KEIFPQC"/>
<proteinExistence type="predicted"/>
<name>D2VDI9_NAEGR</name>